<feature type="region of interest" description="Disordered" evidence="1">
    <location>
        <begin position="1"/>
        <end position="153"/>
    </location>
</feature>
<evidence type="ECO:0000313" key="4">
    <source>
        <dbReference type="Proteomes" id="UP000335636"/>
    </source>
</evidence>
<dbReference type="Proteomes" id="UP000335636">
    <property type="component" value="Unassembled WGS sequence"/>
</dbReference>
<sequence length="153" mass="16264">MAEDPFPLKPPVKCNNPRQYSGRIPVVTEQRAATPLGRSRVGTAGRSSRSPTARPKVSAAAALQTTRSYSPPAPRTHERARGRPRGGGKVVGGPPPRRSHFQSPPTWPAAAVKTGVPGSRTVDRLRSRRRRRASERAGPGAGGPGREPAVSRS</sequence>
<dbReference type="EMBL" id="WJEC01001757">
    <property type="protein sequence ID" value="KAF7478016.1"/>
    <property type="molecule type" value="Genomic_DNA"/>
</dbReference>
<keyword evidence="4" id="KW-1185">Reference proteome</keyword>
<name>A0A5E4AV80_MARMO</name>
<proteinExistence type="predicted"/>
<reference evidence="3 4" key="1">
    <citation type="submission" date="2019-04" db="EMBL/GenBank/DDBJ databases">
        <authorList>
            <person name="Alioto T."/>
            <person name="Alioto T."/>
        </authorList>
    </citation>
    <scope>NUCLEOTIDE SEQUENCE [LARGE SCALE GENOMIC DNA]</scope>
</reference>
<organism evidence="3 4">
    <name type="scientific">Marmota monax</name>
    <name type="common">Woodchuck</name>
    <dbReference type="NCBI Taxonomy" id="9995"/>
    <lineage>
        <taxon>Eukaryota</taxon>
        <taxon>Metazoa</taxon>
        <taxon>Chordata</taxon>
        <taxon>Craniata</taxon>
        <taxon>Vertebrata</taxon>
        <taxon>Euteleostomi</taxon>
        <taxon>Mammalia</taxon>
        <taxon>Eutheria</taxon>
        <taxon>Euarchontoglires</taxon>
        <taxon>Glires</taxon>
        <taxon>Rodentia</taxon>
        <taxon>Sciuromorpha</taxon>
        <taxon>Sciuridae</taxon>
        <taxon>Xerinae</taxon>
        <taxon>Marmotini</taxon>
        <taxon>Marmota</taxon>
    </lineage>
</organism>
<protein>
    <submittedName>
        <fullName evidence="3">Uncharacterized protein</fullName>
    </submittedName>
</protein>
<dbReference type="Proteomes" id="UP000662637">
    <property type="component" value="Unassembled WGS sequence"/>
</dbReference>
<evidence type="ECO:0000256" key="1">
    <source>
        <dbReference type="SAM" id="MobiDB-lite"/>
    </source>
</evidence>
<dbReference type="AlphaFoldDB" id="A0A5E4AV80"/>
<evidence type="ECO:0000313" key="2">
    <source>
        <dbReference type="EMBL" id="KAF7478016.1"/>
    </source>
</evidence>
<gene>
    <name evidence="2" type="ORF">GHT09_010911</name>
    <name evidence="3" type="ORF">MONAX_5E002848</name>
</gene>
<reference evidence="2" key="2">
    <citation type="submission" date="2020-08" db="EMBL/GenBank/DDBJ databases">
        <authorList>
            <person name="Shumante A."/>
            <person name="Zimin A.V."/>
            <person name="Puiu D."/>
            <person name="Salzberg S.L."/>
        </authorList>
    </citation>
    <scope>NUCLEOTIDE SEQUENCE</scope>
    <source>
        <strain evidence="2">WC2-LM</strain>
        <tissue evidence="2">Liver</tissue>
    </source>
</reference>
<evidence type="ECO:0000313" key="3">
    <source>
        <dbReference type="EMBL" id="VTJ61308.1"/>
    </source>
</evidence>
<dbReference type="EMBL" id="CABDUW010000170">
    <property type="protein sequence ID" value="VTJ61308.1"/>
    <property type="molecule type" value="Genomic_DNA"/>
</dbReference>
<accession>A0A5E4AV80</accession>